<evidence type="ECO:0000313" key="1">
    <source>
        <dbReference type="EMBL" id="KAK7937488.1"/>
    </source>
</evidence>
<reference evidence="1 2" key="1">
    <citation type="submission" date="2023-01" db="EMBL/GenBank/DDBJ databases">
        <title>Analysis of 21 Apiospora genomes using comparative genomics revels a genus with tremendous synthesis potential of carbohydrate active enzymes and secondary metabolites.</title>
        <authorList>
            <person name="Sorensen T."/>
        </authorList>
    </citation>
    <scope>NUCLEOTIDE SEQUENCE [LARGE SCALE GENOMIC DNA]</scope>
    <source>
        <strain evidence="1 2">CBS 24483</strain>
    </source>
</reference>
<dbReference type="RefSeq" id="XP_066692816.1">
    <property type="nucleotide sequence ID" value="XM_066850578.1"/>
</dbReference>
<name>A0ABR1PSS3_9PEZI</name>
<proteinExistence type="predicted"/>
<protein>
    <submittedName>
        <fullName evidence="1">Uncharacterized protein</fullName>
    </submittedName>
</protein>
<dbReference type="Proteomes" id="UP001391051">
    <property type="component" value="Unassembled WGS sequence"/>
</dbReference>
<dbReference type="EMBL" id="JAQQWE010000010">
    <property type="protein sequence ID" value="KAK7937488.1"/>
    <property type="molecule type" value="Genomic_DNA"/>
</dbReference>
<organism evidence="1 2">
    <name type="scientific">Apiospora aurea</name>
    <dbReference type="NCBI Taxonomy" id="335848"/>
    <lineage>
        <taxon>Eukaryota</taxon>
        <taxon>Fungi</taxon>
        <taxon>Dikarya</taxon>
        <taxon>Ascomycota</taxon>
        <taxon>Pezizomycotina</taxon>
        <taxon>Sordariomycetes</taxon>
        <taxon>Xylariomycetidae</taxon>
        <taxon>Amphisphaeriales</taxon>
        <taxon>Apiosporaceae</taxon>
        <taxon>Apiospora</taxon>
    </lineage>
</organism>
<keyword evidence="2" id="KW-1185">Reference proteome</keyword>
<gene>
    <name evidence="1" type="ORF">PG986_014356</name>
</gene>
<accession>A0ABR1PSS3</accession>
<evidence type="ECO:0000313" key="2">
    <source>
        <dbReference type="Proteomes" id="UP001391051"/>
    </source>
</evidence>
<comment type="caution">
    <text evidence="1">The sequence shown here is derived from an EMBL/GenBank/DDBJ whole genome shotgun (WGS) entry which is preliminary data.</text>
</comment>
<sequence>MIGAKGFLAATRLFQRTACAESGRQYVISDLWPIREQAAHLQLPSVRTLRVGRTTVFGVDSDSEAFHPMVLSREPDQQNEIDRGWDPVLD</sequence>
<dbReference type="GeneID" id="92083640"/>